<accession>A0A2T9ZCB9</accession>
<evidence type="ECO:0000313" key="2">
    <source>
        <dbReference type="EMBL" id="PVV02190.1"/>
    </source>
</evidence>
<dbReference type="AlphaFoldDB" id="A0A2T9ZCB9"/>
<organism evidence="2 3">
    <name type="scientific">Smittium megazygosporum</name>
    <dbReference type="NCBI Taxonomy" id="133381"/>
    <lineage>
        <taxon>Eukaryota</taxon>
        <taxon>Fungi</taxon>
        <taxon>Fungi incertae sedis</taxon>
        <taxon>Zoopagomycota</taxon>
        <taxon>Kickxellomycotina</taxon>
        <taxon>Harpellomycetes</taxon>
        <taxon>Harpellales</taxon>
        <taxon>Legeriomycetaceae</taxon>
        <taxon>Smittium</taxon>
    </lineage>
</organism>
<evidence type="ECO:0000313" key="3">
    <source>
        <dbReference type="Proteomes" id="UP000245609"/>
    </source>
</evidence>
<gene>
    <name evidence="2" type="ORF">BB560_003362</name>
</gene>
<sequence length="372" mass="42053">MGCKSCKGWTGKCCLERAPCGCLCHLDCNCSFCEVSNLISRNPSVLVPTPNTSSSNETLKYSLQTKPRNSRSKKPPNLSIFAEAKKPQIEDSSKHRSISVPTQLAFKAITEKNNNHFLKKLFSTHTEDKNKTLPDMIVPTDTATSKESLKDSSNRISKLEFEEQFIDSLPDNTFKGLGNNLKGILIDLNTFSIYEEGQKLNKNLKERNIIVLNDHPTTFDNSFESLQFKIPDTTSSKEETCYESTLEIKSPDKELFFGHPSTGSSLEPLDLNAGYFQRNGSSITLSQPESKESERIVIKKRSFLFRLRNYVSKIAPNYKEKVGNCNQINYSDEKFVSNTISYNSRKPFQDNSKQVNKYLTPLSFSETSHSQI</sequence>
<comment type="caution">
    <text evidence="2">The sequence shown here is derived from an EMBL/GenBank/DDBJ whole genome shotgun (WGS) entry which is preliminary data.</text>
</comment>
<proteinExistence type="predicted"/>
<evidence type="ECO:0000256" key="1">
    <source>
        <dbReference type="SAM" id="MobiDB-lite"/>
    </source>
</evidence>
<reference evidence="2 3" key="1">
    <citation type="journal article" date="2018" name="MBio">
        <title>Comparative Genomics Reveals the Core Gene Toolbox for the Fungus-Insect Symbiosis.</title>
        <authorList>
            <person name="Wang Y."/>
            <person name="Stata M."/>
            <person name="Wang W."/>
            <person name="Stajich J.E."/>
            <person name="White M.M."/>
            <person name="Moncalvo J.M."/>
        </authorList>
    </citation>
    <scope>NUCLEOTIDE SEQUENCE [LARGE SCALE GENOMIC DNA]</scope>
    <source>
        <strain evidence="2 3">SC-DP-2</strain>
    </source>
</reference>
<dbReference type="EMBL" id="MBFS01000566">
    <property type="protein sequence ID" value="PVV02190.1"/>
    <property type="molecule type" value="Genomic_DNA"/>
</dbReference>
<protein>
    <submittedName>
        <fullName evidence="2">Uncharacterized protein</fullName>
    </submittedName>
</protein>
<name>A0A2T9ZCB9_9FUNG</name>
<feature type="compositionally biased region" description="Polar residues" evidence="1">
    <location>
        <begin position="44"/>
        <end position="67"/>
    </location>
</feature>
<dbReference type="Proteomes" id="UP000245609">
    <property type="component" value="Unassembled WGS sequence"/>
</dbReference>
<feature type="region of interest" description="Disordered" evidence="1">
    <location>
        <begin position="44"/>
        <end position="76"/>
    </location>
</feature>
<keyword evidence="3" id="KW-1185">Reference proteome</keyword>